<evidence type="ECO:0000313" key="9">
    <source>
        <dbReference type="Proteomes" id="UP000045175"/>
    </source>
</evidence>
<organism evidence="3 9">
    <name type="scientific">Helicobacter ailurogastricus</name>
    <dbReference type="NCBI Taxonomy" id="1578720"/>
    <lineage>
        <taxon>Bacteria</taxon>
        <taxon>Pseudomonadati</taxon>
        <taxon>Campylobacterota</taxon>
        <taxon>Epsilonproteobacteria</taxon>
        <taxon>Campylobacterales</taxon>
        <taxon>Helicobacteraceae</taxon>
        <taxon>Helicobacter</taxon>
    </lineage>
</organism>
<proteinExistence type="predicted"/>
<gene>
    <name evidence="2" type="ORF">HAL011_04080</name>
    <name evidence="3" type="ORF">HAL013_12630</name>
    <name evidence="5" type="ORF">HAL07_03880</name>
    <name evidence="4" type="ORF">HAL09_08440</name>
</gene>
<dbReference type="EMBL" id="CDML01000011">
    <property type="protein sequence ID" value="CRF40646.1"/>
    <property type="molecule type" value="Genomic_DNA"/>
</dbReference>
<evidence type="ECO:0000313" key="5">
    <source>
        <dbReference type="EMBL" id="CRF52262.1"/>
    </source>
</evidence>
<sequence>MFVCAGNTESFVCAKSVGVGLVQSALNLSRLCLLEKPSTIIFIGTAGSYDFSTPLLSLYVSTQAMQIEESFTLAHSYTPLDNCLQAQGPKTLDLPPAIVNSSNYIHTDLDFSRRMVQAGIHLENMEFFSVLSVAQYYQIPSFGVFCVTNYTNAHAHKDFLASHGQAKARLETFINQLKDENVR</sequence>
<dbReference type="GO" id="GO:0009116">
    <property type="term" value="P:nucleoside metabolic process"/>
    <property type="evidence" value="ECO:0007669"/>
    <property type="project" value="InterPro"/>
</dbReference>
<dbReference type="Gene3D" id="3.40.50.1580">
    <property type="entry name" value="Nucleoside phosphorylase domain"/>
    <property type="match status" value="1"/>
</dbReference>
<name>A0A0K2XE72_9HELI</name>
<reference evidence="3" key="1">
    <citation type="submission" date="2014-12" db="EMBL/GenBank/DDBJ databases">
        <title>Whole genome sequences of four Staphylococcus schleiferi canine isolates.</title>
        <authorList>
            <person name="Misic A.M."/>
            <person name="Cain C."/>
            <person name="Morris D.O."/>
            <person name="Rankin S."/>
            <person name="Beiting D."/>
        </authorList>
    </citation>
    <scope>NUCLEOTIDE SEQUENCE</scope>
    <source>
        <strain evidence="2">ASB11</strain>
        <strain evidence="3">ASB13</strain>
        <strain evidence="5">ASB7</strain>
        <strain evidence="4">ASB9</strain>
    </source>
</reference>
<dbReference type="EMBL" id="CDMH01000057">
    <property type="protein sequence ID" value="CRF43039.1"/>
    <property type="molecule type" value="Genomic_DNA"/>
</dbReference>
<evidence type="ECO:0000313" key="3">
    <source>
        <dbReference type="EMBL" id="CRF43039.1"/>
    </source>
</evidence>
<evidence type="ECO:0000313" key="7">
    <source>
        <dbReference type="Proteomes" id="UP000041394"/>
    </source>
</evidence>
<accession>A0A0K2XE72</accession>
<dbReference type="GO" id="GO:0003824">
    <property type="term" value="F:catalytic activity"/>
    <property type="evidence" value="ECO:0007669"/>
    <property type="project" value="InterPro"/>
</dbReference>
<dbReference type="Proteomes" id="UP000045175">
    <property type="component" value="Unassembled WGS sequence"/>
</dbReference>
<dbReference type="EMBL" id="CDMN01000034">
    <property type="protein sequence ID" value="CRF44268.1"/>
    <property type="molecule type" value="Genomic_DNA"/>
</dbReference>
<evidence type="ECO:0000313" key="2">
    <source>
        <dbReference type="EMBL" id="CRF40646.1"/>
    </source>
</evidence>
<evidence type="ECO:0000313" key="4">
    <source>
        <dbReference type="EMBL" id="CRF44268.1"/>
    </source>
</evidence>
<dbReference type="InterPro" id="IPR035994">
    <property type="entry name" value="Nucleoside_phosphorylase_sf"/>
</dbReference>
<dbReference type="STRING" id="1578720.HAL011_04080"/>
<dbReference type="Pfam" id="PF01048">
    <property type="entry name" value="PNP_UDP_1"/>
    <property type="match status" value="1"/>
</dbReference>
<dbReference type="SUPFAM" id="SSF53167">
    <property type="entry name" value="Purine and uridine phosphorylases"/>
    <property type="match status" value="1"/>
</dbReference>
<evidence type="ECO:0000259" key="1">
    <source>
        <dbReference type="Pfam" id="PF01048"/>
    </source>
</evidence>
<dbReference type="Proteomes" id="UP000041394">
    <property type="component" value="Unassembled WGS sequence"/>
</dbReference>
<evidence type="ECO:0000313" key="6">
    <source>
        <dbReference type="Proteomes" id="UP000038622"/>
    </source>
</evidence>
<dbReference type="InterPro" id="IPR000845">
    <property type="entry name" value="Nucleoside_phosphorylase_d"/>
</dbReference>
<dbReference type="GeneID" id="82131412"/>
<keyword evidence="6" id="KW-1185">Reference proteome</keyword>
<feature type="domain" description="Nucleoside phosphorylase" evidence="1">
    <location>
        <begin position="12"/>
        <end position="174"/>
    </location>
</feature>
<reference evidence="7 8" key="2">
    <citation type="submission" date="2014-12" db="EMBL/GenBank/DDBJ databases">
        <authorList>
            <person name="Jaenicke S."/>
        </authorList>
    </citation>
    <scope>NUCLEOTIDE SEQUENCE [LARGE SCALE GENOMIC DNA]</scope>
</reference>
<dbReference type="RefSeq" id="WP_053941637.1">
    <property type="nucleotide sequence ID" value="NZ_BSCV01000002.1"/>
</dbReference>
<dbReference type="Proteomes" id="UP000038622">
    <property type="component" value="Unassembled WGS sequence"/>
</dbReference>
<evidence type="ECO:0000313" key="8">
    <source>
        <dbReference type="Proteomes" id="UP000043437"/>
    </source>
</evidence>
<dbReference type="OrthoDB" id="5339230at2"/>
<dbReference type="EMBL" id="CDMG01000002">
    <property type="protein sequence ID" value="CRF52262.1"/>
    <property type="molecule type" value="Genomic_DNA"/>
</dbReference>
<protein>
    <submittedName>
        <fullName evidence="3">Purine nucleoside phosphorylase (PunB)</fullName>
    </submittedName>
</protein>
<dbReference type="AlphaFoldDB" id="A0A0K2XE72"/>
<dbReference type="Proteomes" id="UP000043437">
    <property type="component" value="Unassembled WGS sequence"/>
</dbReference>
<reference evidence="6" key="3">
    <citation type="submission" date="2014-12" db="EMBL/GenBank/DDBJ databases">
        <authorList>
            <person name="Smet A."/>
        </authorList>
    </citation>
    <scope>NUCLEOTIDE SEQUENCE [LARGE SCALE GENOMIC DNA]</scope>
</reference>